<dbReference type="AlphaFoldDB" id="A0A0S1SSM9"/>
<evidence type="ECO:0000313" key="7">
    <source>
        <dbReference type="Proteomes" id="UP000069135"/>
    </source>
</evidence>
<dbReference type="InterPro" id="IPR036390">
    <property type="entry name" value="WH_DNA-bd_sf"/>
</dbReference>
<dbReference type="KEGG" id="prf:PeribacterA2_0713"/>
<keyword evidence="1" id="KW-0678">Repressor</keyword>
<evidence type="ECO:0000256" key="4">
    <source>
        <dbReference type="ARBA" id="ARBA00023163"/>
    </source>
</evidence>
<feature type="domain" description="Heat-inducible transcription repressor HrcA C-terminal" evidence="5">
    <location>
        <begin position="92"/>
        <end position="220"/>
    </location>
</feature>
<dbReference type="SUPFAM" id="SSF46785">
    <property type="entry name" value="Winged helix' DNA-binding domain"/>
    <property type="match status" value="1"/>
</dbReference>
<dbReference type="PATRIC" id="fig|1735161.3.peg.694"/>
<evidence type="ECO:0000256" key="2">
    <source>
        <dbReference type="ARBA" id="ARBA00023015"/>
    </source>
</evidence>
<protein>
    <recommendedName>
        <fullName evidence="5">Heat-inducible transcription repressor HrcA C-terminal domain-containing protein</fullName>
    </recommendedName>
</protein>
<dbReference type="InterPro" id="IPR002571">
    <property type="entry name" value="HrcA"/>
</dbReference>
<dbReference type="InterPro" id="IPR036388">
    <property type="entry name" value="WH-like_DNA-bd_sf"/>
</dbReference>
<dbReference type="SUPFAM" id="SSF55781">
    <property type="entry name" value="GAF domain-like"/>
    <property type="match status" value="1"/>
</dbReference>
<organism evidence="6 7">
    <name type="scientific">Candidatus Peribacter riflensis</name>
    <dbReference type="NCBI Taxonomy" id="1735162"/>
    <lineage>
        <taxon>Bacteria</taxon>
        <taxon>Candidatus Peregrinibacteriota</taxon>
        <taxon>Candidatus Peribacteria</taxon>
        <taxon>Candidatus Peribacterales</taxon>
        <taxon>Candidatus Peribacteraceae</taxon>
        <taxon>Candidatus Peribacter</taxon>
    </lineage>
</organism>
<dbReference type="STRING" id="1735162.PeribacterB2_0714"/>
<dbReference type="Gene3D" id="3.30.450.40">
    <property type="match status" value="1"/>
</dbReference>
<dbReference type="Gene3D" id="1.10.10.10">
    <property type="entry name" value="Winged helix-like DNA-binding domain superfamily/Winged helix DNA-binding domain"/>
    <property type="match status" value="1"/>
</dbReference>
<dbReference type="InterPro" id="IPR029016">
    <property type="entry name" value="GAF-like_dom_sf"/>
</dbReference>
<accession>A0A0S1SL85</accession>
<dbReference type="PANTHER" id="PTHR34824:SF1">
    <property type="entry name" value="HEAT-INDUCIBLE TRANSCRIPTION REPRESSOR HRCA"/>
    <property type="match status" value="1"/>
</dbReference>
<dbReference type="GO" id="GO:0045892">
    <property type="term" value="P:negative regulation of DNA-templated transcription"/>
    <property type="evidence" value="ECO:0007669"/>
    <property type="project" value="TreeGrafter"/>
</dbReference>
<name>A0A0S1SSM9_9BACT</name>
<keyword evidence="3" id="KW-0346">Stress response</keyword>
<evidence type="ECO:0000256" key="1">
    <source>
        <dbReference type="ARBA" id="ARBA00022491"/>
    </source>
</evidence>
<sequence>MDVRQSKLLVAIIDQFIESALPVGSKRLLESGDFCCSSATLRNEMARLTEEGFLEQPHVSAGRIPTAKGYRMYVQELLEPTRHEITVRRRFQSLKEQYFQRKDQERVYEAVALLAHMIPNVAFAKVPHKPQVYYLGLSNVLKQPEFQGDPRLGSGIAEVLEEHLHRLLSTIEVDERVRYYIGDEHLLPQIPSCSLMVTKYMVRGEGGIIGILGPMRMDYAYNAVALDLIADLLRSH</sequence>
<accession>A0A0S1SSM9</accession>
<evidence type="ECO:0000313" key="6">
    <source>
        <dbReference type="EMBL" id="ALM13387.1"/>
    </source>
</evidence>
<evidence type="ECO:0000256" key="3">
    <source>
        <dbReference type="ARBA" id="ARBA00023016"/>
    </source>
</evidence>
<reference evidence="6 7" key="2">
    <citation type="journal article" date="2016" name="PeerJ">
        <title>Analysis of five complete genome sequences for members of the class Peribacteria in the recently recognized Peregrinibacteria bacterial phylum.</title>
        <authorList>
            <person name="Anantharaman K."/>
            <person name="Brown C.T."/>
            <person name="Burstein D."/>
            <person name="Castelle C.J."/>
            <person name="Probst A.J."/>
            <person name="Thomas B.C."/>
            <person name="Williams K.H."/>
            <person name="Banfield J.F."/>
        </authorList>
    </citation>
    <scope>NUCLEOTIDE SEQUENCE [LARGE SCALE GENOMIC DNA]</scope>
    <source>
        <strain evidence="6">RIFOXYD1_FULL_PER-ii_59_16</strain>
    </source>
</reference>
<dbReference type="Proteomes" id="UP000069135">
    <property type="component" value="Chromosome"/>
</dbReference>
<evidence type="ECO:0000259" key="5">
    <source>
        <dbReference type="Pfam" id="PF01628"/>
    </source>
</evidence>
<reference evidence="7" key="1">
    <citation type="submission" date="2015-10" db="EMBL/GenBank/DDBJ databases">
        <title>Analysis of five complete genome sequences for members of the class Peribacteria in the recently recognized Peregrinibacteria bacterial phylum.</title>
        <authorList>
            <person name="Anantharaman K."/>
            <person name="Brown C.T."/>
            <person name="Burstein D."/>
            <person name="Castelle C.J."/>
            <person name="Probst A.J."/>
            <person name="Thomas B.C."/>
            <person name="Williams K.H."/>
            <person name="Banfield J.F."/>
        </authorList>
    </citation>
    <scope>NUCLEOTIDE SEQUENCE [LARGE SCALE GENOMIC DNA]</scope>
</reference>
<dbReference type="InterPro" id="IPR021153">
    <property type="entry name" value="HrcA_C"/>
</dbReference>
<dbReference type="Pfam" id="PF01628">
    <property type="entry name" value="HrcA"/>
    <property type="match status" value="1"/>
</dbReference>
<dbReference type="EMBL" id="CP013065">
    <property type="protein sequence ID" value="ALM13387.1"/>
    <property type="molecule type" value="Genomic_DNA"/>
</dbReference>
<dbReference type="GO" id="GO:0003677">
    <property type="term" value="F:DNA binding"/>
    <property type="evidence" value="ECO:0007669"/>
    <property type="project" value="InterPro"/>
</dbReference>
<proteinExistence type="predicted"/>
<accession>A0A0S1SVL0</accession>
<dbReference type="PANTHER" id="PTHR34824">
    <property type="entry name" value="HEAT-INDUCIBLE TRANSCRIPTION REPRESSOR HRCA"/>
    <property type="match status" value="1"/>
</dbReference>
<keyword evidence="4" id="KW-0804">Transcription</keyword>
<gene>
    <name evidence="6" type="ORF">PeribacterD1_0714</name>
</gene>
<keyword evidence="2" id="KW-0805">Transcription regulation</keyword>
<accession>A0A0S1STY8</accession>
<accession>A0A0S1SJM3</accession>